<proteinExistence type="predicted"/>
<dbReference type="SUPFAM" id="SSF160104">
    <property type="entry name" value="Acetoacetate decarboxylase-like"/>
    <property type="match status" value="1"/>
</dbReference>
<reference evidence="2" key="1">
    <citation type="journal article" date="2014" name="Genome Announc.">
        <title>Genome sequence and annotation of Acremonium chrysogenum, producer of the beta-lactam antibiotic cephalosporin C.</title>
        <authorList>
            <person name="Terfehr D."/>
            <person name="Dahlmann T.A."/>
            <person name="Specht T."/>
            <person name="Zadra I."/>
            <person name="Kuernsteiner H."/>
            <person name="Kueck U."/>
        </authorList>
    </citation>
    <scope>NUCLEOTIDE SEQUENCE [LARGE SCALE GENOMIC DNA]</scope>
    <source>
        <strain evidence="2">ATCC 11550 / CBS 779.69 / DSM 880 / IAM 14645 / JCM 23072 / IMI 49137</strain>
    </source>
</reference>
<evidence type="ECO:0000313" key="1">
    <source>
        <dbReference type="EMBL" id="KFH47077.1"/>
    </source>
</evidence>
<protein>
    <submittedName>
        <fullName evidence="1">Uncharacterized protein</fullName>
    </submittedName>
</protein>
<accession>A0A086TCJ5</accession>
<dbReference type="InterPro" id="IPR023375">
    <property type="entry name" value="ADC_dom_sf"/>
</dbReference>
<dbReference type="EMBL" id="JPKY01000013">
    <property type="protein sequence ID" value="KFH47077.1"/>
    <property type="molecule type" value="Genomic_DNA"/>
</dbReference>
<evidence type="ECO:0000313" key="2">
    <source>
        <dbReference type="Proteomes" id="UP000029964"/>
    </source>
</evidence>
<sequence length="408" mass="45303">MAPNDDIQPVLPPWKLKGTVYMFPFWTKASDIAEAGKAGITYSPLEAKSAFAASSEDGGKHLGGLSMIQVIRYTESPVGPYDELILAPGSHEYVVEENGRRVKKRNLRITRIYVSQKYTCWNGRKNWNIPKHLASFEFNEDQDGTTHIKVFPHDTNGDASEAAASKTPFFRASFKPIPYVPSFPASVGLLRYAGIDPSLVHPPLPEGGGSQGELPGTDRWCAVVPGEYSRRTSVGWFDLRQADGGGGGGGGGAEASLSLLLSNGRHGHTVGEDAAPSTLSRPMLNIGIWGWGPENYGHFIAKNRALEERLAQLGGRKWLYAQMYYSEEGFWRVYDRTWYERLREKYHATSLPSVFGEVKTDVNAGRAENRGYVKRLAQMWLVGGLYGMWLAWLSGDSRLHRDASWKSR</sequence>
<dbReference type="OrthoDB" id="9970474at2759"/>
<dbReference type="HOGENOM" id="CLU_674338_0_0_1"/>
<dbReference type="PANTHER" id="PTHR40518:SF1">
    <property type="entry name" value="ACETOACETATE DECARBOXYLASE"/>
    <property type="match status" value="1"/>
</dbReference>
<dbReference type="PANTHER" id="PTHR40518">
    <property type="entry name" value="ACETOACETATE DECARBOXYLASE"/>
    <property type="match status" value="1"/>
</dbReference>
<gene>
    <name evidence="1" type="ORF">ACRE_021150</name>
</gene>
<keyword evidence="2" id="KW-1185">Reference proteome</keyword>
<dbReference type="AlphaFoldDB" id="A0A086TCJ5"/>
<comment type="caution">
    <text evidence="1">The sequence shown here is derived from an EMBL/GenBank/DDBJ whole genome shotgun (WGS) entry which is preliminary data.</text>
</comment>
<dbReference type="Proteomes" id="UP000029964">
    <property type="component" value="Unassembled WGS sequence"/>
</dbReference>
<organism evidence="1 2">
    <name type="scientific">Hapsidospora chrysogenum (strain ATCC 11550 / CBS 779.69 / DSM 880 / IAM 14645 / JCM 23072 / IMI 49137)</name>
    <name type="common">Acremonium chrysogenum</name>
    <dbReference type="NCBI Taxonomy" id="857340"/>
    <lineage>
        <taxon>Eukaryota</taxon>
        <taxon>Fungi</taxon>
        <taxon>Dikarya</taxon>
        <taxon>Ascomycota</taxon>
        <taxon>Pezizomycotina</taxon>
        <taxon>Sordariomycetes</taxon>
        <taxon>Hypocreomycetidae</taxon>
        <taxon>Hypocreales</taxon>
        <taxon>Bionectriaceae</taxon>
        <taxon>Hapsidospora</taxon>
    </lineage>
</organism>
<name>A0A086TCJ5_HAPC1</name>
<dbReference type="Gene3D" id="2.40.400.10">
    <property type="entry name" value="Acetoacetate decarboxylase-like"/>
    <property type="match status" value="1"/>
</dbReference>